<dbReference type="SUPFAM" id="SSF63380">
    <property type="entry name" value="Riboflavin synthase domain-like"/>
    <property type="match status" value="1"/>
</dbReference>
<dbReference type="Pfam" id="PF00970">
    <property type="entry name" value="FAD_binding_6"/>
    <property type="match status" value="1"/>
</dbReference>
<dbReference type="InterPro" id="IPR012675">
    <property type="entry name" value="Beta-grasp_dom_sf"/>
</dbReference>
<keyword evidence="6" id="KW-1185">Reference proteome</keyword>
<evidence type="ECO:0000313" key="6">
    <source>
        <dbReference type="Proteomes" id="UP000571084"/>
    </source>
</evidence>
<feature type="domain" description="FAD-binding FR-type" evidence="4">
    <location>
        <begin position="102"/>
        <end position="201"/>
    </location>
</feature>
<dbReference type="Gene3D" id="2.40.30.10">
    <property type="entry name" value="Translation factors"/>
    <property type="match status" value="1"/>
</dbReference>
<comment type="cofactor">
    <cofactor evidence="1">
        <name>FAD</name>
        <dbReference type="ChEBI" id="CHEBI:57692"/>
    </cofactor>
</comment>
<feature type="domain" description="2Fe-2S ferredoxin-type" evidence="3">
    <location>
        <begin position="1"/>
        <end position="92"/>
    </location>
</feature>
<dbReference type="GO" id="GO:0008860">
    <property type="term" value="F:ferredoxin-NAD+ reductase activity"/>
    <property type="evidence" value="ECO:0007669"/>
    <property type="project" value="UniProtKB-EC"/>
</dbReference>
<accession>A0A840RX48</accession>
<keyword evidence="2" id="KW-0411">Iron-sulfur</keyword>
<keyword evidence="5" id="KW-0503">Monooxygenase</keyword>
<dbReference type="InterPro" id="IPR017927">
    <property type="entry name" value="FAD-bd_FR_type"/>
</dbReference>
<evidence type="ECO:0000256" key="1">
    <source>
        <dbReference type="ARBA" id="ARBA00001974"/>
    </source>
</evidence>
<dbReference type="SUPFAM" id="SSF52343">
    <property type="entry name" value="Ferredoxin reductase-like, C-terminal NADP-linked domain"/>
    <property type="match status" value="1"/>
</dbReference>
<dbReference type="CDD" id="cd06190">
    <property type="entry name" value="T4MO_e_transfer_like"/>
    <property type="match status" value="1"/>
</dbReference>
<dbReference type="InterPro" id="IPR001433">
    <property type="entry name" value="OxRdtase_FAD/NAD-bd"/>
</dbReference>
<dbReference type="Gene3D" id="3.40.50.80">
    <property type="entry name" value="Nucleotide-binding domain of ferredoxin-NADP reductase (FNR) module"/>
    <property type="match status" value="1"/>
</dbReference>
<dbReference type="InterPro" id="IPR036010">
    <property type="entry name" value="2Fe-2S_ferredoxin-like_sf"/>
</dbReference>
<dbReference type="InterPro" id="IPR008333">
    <property type="entry name" value="Cbr1-like_FAD-bd_dom"/>
</dbReference>
<dbReference type="PROSITE" id="PS00197">
    <property type="entry name" value="2FE2S_FER_1"/>
    <property type="match status" value="1"/>
</dbReference>
<dbReference type="AlphaFoldDB" id="A0A840RX48"/>
<keyword evidence="5" id="KW-0560">Oxidoreductase</keyword>
<dbReference type="PANTHER" id="PTHR47354">
    <property type="entry name" value="NADH OXIDOREDUCTASE HCR"/>
    <property type="match status" value="1"/>
</dbReference>
<dbReference type="EC" id="1.18.1.3" evidence="5"/>
<dbReference type="PRINTS" id="PR00410">
    <property type="entry name" value="PHEHYDRXLASE"/>
</dbReference>
<proteinExistence type="predicted"/>
<keyword evidence="2" id="KW-0001">2Fe-2S</keyword>
<evidence type="ECO:0000259" key="3">
    <source>
        <dbReference type="PROSITE" id="PS51085"/>
    </source>
</evidence>
<dbReference type="GO" id="GO:0004497">
    <property type="term" value="F:monooxygenase activity"/>
    <property type="evidence" value="ECO:0007669"/>
    <property type="project" value="UniProtKB-KW"/>
</dbReference>
<organism evidence="5 6">
    <name type="scientific">Glaciimonas immobilis</name>
    <dbReference type="NCBI Taxonomy" id="728004"/>
    <lineage>
        <taxon>Bacteria</taxon>
        <taxon>Pseudomonadati</taxon>
        <taxon>Pseudomonadota</taxon>
        <taxon>Betaproteobacteria</taxon>
        <taxon>Burkholderiales</taxon>
        <taxon>Oxalobacteraceae</taxon>
        <taxon>Glaciimonas</taxon>
    </lineage>
</organism>
<dbReference type="EMBL" id="JACHHQ010000006">
    <property type="protein sequence ID" value="MBB5201121.1"/>
    <property type="molecule type" value="Genomic_DNA"/>
</dbReference>
<keyword evidence="2" id="KW-0408">Iron</keyword>
<sequence length="345" mass="38003">MKIQVNARNHAHYFATDPGENILYGGLSKSVDLPYECGSGTCGTCKARLISGELFDNWPNSPGRKYIKSADEFLMCQCSAVSDIVIEVPAFVHTIEVGTCTPDFLGGRIKAVSLLTHDVMAISIELWEPVDFDAGQFYLVHVPGVEGFRAWSMVNYQRHATTLDFVIKKKPEGALSDWLFSKSREGVEVEVFGPLGKATFHPDIAQNLLCIAGGSGIAGMMSILSRAAQCDYFTRYTGDVFFGVRSATDAFYLDEFASLCSQFPETLHITVALSEEEASASIVADYPQLRFEKGFVHEVAGRNMQGRYQDVRAYLAGPPPAVDASIRMLLQARVATNNIRYDKFS</sequence>
<evidence type="ECO:0000259" key="4">
    <source>
        <dbReference type="PROSITE" id="PS51384"/>
    </source>
</evidence>
<dbReference type="Proteomes" id="UP000571084">
    <property type="component" value="Unassembled WGS sequence"/>
</dbReference>
<dbReference type="RefSeq" id="WP_168056746.1">
    <property type="nucleotide sequence ID" value="NZ_JAAOZT010000012.1"/>
</dbReference>
<keyword evidence="2" id="KW-0479">Metal-binding</keyword>
<evidence type="ECO:0000313" key="5">
    <source>
        <dbReference type="EMBL" id="MBB5201121.1"/>
    </source>
</evidence>
<gene>
    <name evidence="5" type="ORF">HNR39_002970</name>
</gene>
<name>A0A840RX48_9BURK</name>
<dbReference type="InterPro" id="IPR017938">
    <property type="entry name" value="Riboflavin_synthase-like_b-brl"/>
</dbReference>
<dbReference type="Pfam" id="PF00175">
    <property type="entry name" value="NAD_binding_1"/>
    <property type="match status" value="1"/>
</dbReference>
<reference evidence="5 6" key="1">
    <citation type="submission" date="2020-08" db="EMBL/GenBank/DDBJ databases">
        <title>Genomic Encyclopedia of Type Strains, Phase IV (KMG-IV): sequencing the most valuable type-strain genomes for metagenomic binning, comparative biology and taxonomic classification.</title>
        <authorList>
            <person name="Goeker M."/>
        </authorList>
    </citation>
    <scope>NUCLEOTIDE SEQUENCE [LARGE SCALE GENOMIC DNA]</scope>
    <source>
        <strain evidence="5 6">DSM 23240</strain>
    </source>
</reference>
<protein>
    <submittedName>
        <fullName evidence="5">Toluene monooxygenase electron transfer component</fullName>
        <ecNumber evidence="5">1.18.1.3</ecNumber>
    </submittedName>
</protein>
<dbReference type="GO" id="GO:0051537">
    <property type="term" value="F:2 iron, 2 sulfur cluster binding"/>
    <property type="evidence" value="ECO:0007669"/>
    <property type="project" value="UniProtKB-KW"/>
</dbReference>
<dbReference type="InterPro" id="IPR039261">
    <property type="entry name" value="FNR_nucleotide-bd"/>
</dbReference>
<dbReference type="SUPFAM" id="SSF54292">
    <property type="entry name" value="2Fe-2S ferredoxin-like"/>
    <property type="match status" value="1"/>
</dbReference>
<dbReference type="CDD" id="cd00207">
    <property type="entry name" value="fer2"/>
    <property type="match status" value="1"/>
</dbReference>
<dbReference type="InterPro" id="IPR050415">
    <property type="entry name" value="MRET"/>
</dbReference>
<dbReference type="InterPro" id="IPR006058">
    <property type="entry name" value="2Fe2S_fd_BS"/>
</dbReference>
<dbReference type="InterPro" id="IPR001041">
    <property type="entry name" value="2Fe-2S_ferredoxin-type"/>
</dbReference>
<comment type="caution">
    <text evidence="5">The sequence shown here is derived from an EMBL/GenBank/DDBJ whole genome shotgun (WGS) entry which is preliminary data.</text>
</comment>
<dbReference type="Pfam" id="PF00111">
    <property type="entry name" value="Fer2"/>
    <property type="match status" value="1"/>
</dbReference>
<dbReference type="PANTHER" id="PTHR47354:SF5">
    <property type="entry name" value="PROTEIN RFBI"/>
    <property type="match status" value="1"/>
</dbReference>
<dbReference type="Gene3D" id="3.10.20.30">
    <property type="match status" value="1"/>
</dbReference>
<dbReference type="PROSITE" id="PS51384">
    <property type="entry name" value="FAD_FR"/>
    <property type="match status" value="1"/>
</dbReference>
<dbReference type="PROSITE" id="PS51085">
    <property type="entry name" value="2FE2S_FER_2"/>
    <property type="match status" value="1"/>
</dbReference>
<evidence type="ECO:0000256" key="2">
    <source>
        <dbReference type="ARBA" id="ARBA00022714"/>
    </source>
</evidence>